<protein>
    <recommendedName>
        <fullName evidence="4">DUF4412 domain-containing protein</fullName>
    </recommendedName>
</protein>
<accession>A0ABR7DIV5</accession>
<evidence type="ECO:0000256" key="1">
    <source>
        <dbReference type="SAM" id="SignalP"/>
    </source>
</evidence>
<proteinExistence type="predicted"/>
<keyword evidence="3" id="KW-1185">Reference proteome</keyword>
<organism evidence="2 3">
    <name type="scientific">Parabacteroides hominis</name>
    <dbReference type="NCBI Taxonomy" id="2763057"/>
    <lineage>
        <taxon>Bacteria</taxon>
        <taxon>Pseudomonadati</taxon>
        <taxon>Bacteroidota</taxon>
        <taxon>Bacteroidia</taxon>
        <taxon>Bacteroidales</taxon>
        <taxon>Tannerellaceae</taxon>
        <taxon>Parabacteroides</taxon>
    </lineage>
</organism>
<gene>
    <name evidence="2" type="ORF">H8S65_00920</name>
</gene>
<keyword evidence="1" id="KW-0732">Signal</keyword>
<evidence type="ECO:0000313" key="3">
    <source>
        <dbReference type="Proteomes" id="UP000651475"/>
    </source>
</evidence>
<reference evidence="2 3" key="1">
    <citation type="submission" date="2020-08" db="EMBL/GenBank/DDBJ databases">
        <title>Genome public.</title>
        <authorList>
            <person name="Liu C."/>
            <person name="Sun Q."/>
        </authorList>
    </citation>
    <scope>NUCLEOTIDE SEQUENCE [LARGE SCALE GENOMIC DNA]</scope>
    <source>
        <strain evidence="2 3">NSJ-79</strain>
    </source>
</reference>
<name>A0ABR7DIV5_9BACT</name>
<dbReference type="Proteomes" id="UP000651475">
    <property type="component" value="Unassembled WGS sequence"/>
</dbReference>
<dbReference type="EMBL" id="JACOOJ010000001">
    <property type="protein sequence ID" value="MBC5631339.1"/>
    <property type="molecule type" value="Genomic_DNA"/>
</dbReference>
<comment type="caution">
    <text evidence="2">The sequence shown here is derived from an EMBL/GenBank/DDBJ whole genome shotgun (WGS) entry which is preliminary data.</text>
</comment>
<dbReference type="RefSeq" id="WP_186928077.1">
    <property type="nucleotide sequence ID" value="NZ_JACOOJ010000001.1"/>
</dbReference>
<feature type="chain" id="PRO_5045952867" description="DUF4412 domain-containing protein" evidence="1">
    <location>
        <begin position="21"/>
        <end position="262"/>
    </location>
</feature>
<evidence type="ECO:0000313" key="2">
    <source>
        <dbReference type="EMBL" id="MBC5631339.1"/>
    </source>
</evidence>
<evidence type="ECO:0008006" key="4">
    <source>
        <dbReference type="Google" id="ProtNLM"/>
    </source>
</evidence>
<feature type="signal peptide" evidence="1">
    <location>
        <begin position="1"/>
        <end position="20"/>
    </location>
</feature>
<sequence>MKTWILLLLAGLLGTTAAQAQISFYGEWRREHKGGLHSKVWVTPEFSRSEYTDEKGETSVTILDVKKATAYIISPANKKIMVLNNLRNLNVNDMLGLKIEKSRRTEKEYLGIDDVDGRPCKKYNIVGYTTSELTGEESVDGAYYDWIYEPMVASNYNGSIKTDNTIYTMDRCIVLRNIRMGPQPTHLFEIPEGYTVMEIPKGGLMEMITGKPREENQQNFDDTRDAFKKKAEEIKSATEGQDKSQEEKIKALLEMMGGQKKK</sequence>